<evidence type="ECO:0000313" key="1">
    <source>
        <dbReference type="EMBL" id="TFK75811.1"/>
    </source>
</evidence>
<sequence>MAPRYLHSFASFFHALLLQTPQHNWWASILIWIVRVATLSLLLRTYLFPWAISLLSKHIRIKSVSFRSIRGLYIRRGSQIWKVDRISYAWRSRRMNIKVQGFSLDVDIAPIPTRTAPARRHARGLTLADFAPSPMAHRLWSLLSGVFALVEPLLRPVFRSVVVYCLHILIRWLPIIADALTFELYNTTISPTSLPGVEVAAQKIHLHMSLDFIQLASPDKHRENEPLGKLSSTPHLYGVAAWRKRLGAGFRRSLDRAWGSTEVNGSVTLTVGGLMGSMPPWASHLGVEKMCFLSIPGDIAFQASARFNPREGTVNKHSLQLNLTLGDCSVKLDGLYNLVQKWDALKPKLTGVDLRISARDSLLVPPLTATEPFSPMFTQSPISPDPNMLAFPVMEHTKLPTSPLLGVFSSGIRRRSRYHLRPTTRLKDTTQTSLLSILKSCRLNIATITLSGRGSSLDEYDISAQGISSAVCLSTPATCPLYNHWMGRVQHTESFDSDAYSVHFQLEHLSITHRKEGSLAPPAQLLFLQPLAVHIFASQWPDPWLKPATFLHGDLNAPFLAIQVTLDAVNWSCSLDQLDRLKSLFPAKEVPSSPQLKPPFQPRAPRFTIEFACDSITAQVYTDVEADAERHLVDLRTGGIVVNSGSTYKPATSSPTLAGHIPAQLGFTLSVHLEPIFVHARRTPTRLNSPDVSDPPYTALLEDPALISLESFGISGEGAFLTCPVDNDEHFPTLDLSTLNLDLHGSSDALCVELWHPVTLSVLGVLSSRFKSDPKPEREPRRDTSSIRLSLAFALPRSVVYITSPDLNPADTMELSRGLAVRTGILFQYATHQLPTEKRDDTDRNARWRQQLHLPERAIFAPKFEVEPQRPTSDCKVSLFGFVIRSAVSTRLEPDDPLIAERDAPRFIPQEFLRVPKVLLEFRVNRLPNNPEGPSPHTILEVSLKVPYIWYRFKTSHVYDVMLALRGIQGILPRTPKTKSTRQFRYRFEGAIPTVQIDWTLPKERLVMRFVSVKVIQTSDAPSWIHWDRLVAWVQMPEQPEEPWGELLAVNSVKLSISHSSQPLSISVDGDSARLHIPSGYVPANLIFDISVTLKAIRHLVGIHRIGSLSPMPTPSAEPPKQIPNITCQFNILSVDASDDDFETKLGHIWRTGASAVLQRIEREAAFSAKVAAISKVEQESSTGSEQNDNDYNFTAKHTVSIEDARQRLNGVHALDYALRLDTLREKSATAEDVIARKFRAPPLSPEAAAIEDLVRVRPIPRVAPLVRLVFFNLYVHVAQPSFKLDKLPDFLYDHGSGLPRDTQFSLLVPFHLDLTLGSLQATLRDYPLPLFNVPYHEDPAFPGLEFTSDIVVAEEVGDGSSVDWHSCPILEQNDGVYGVAPLSILVPKTTMPVKTYGNPVMRVTGSGVTTFSWCVSYGPATHDLMRVIESLTPPPLDSSPPLGFWDKMRLVLHGSIKISFAGEVRYYMKGSRDPYCVDGEGAGFVLAWKGSPNLVLNGENDAGEFAQLTSQSMIIAIPDLERITANTQRHQPSEALPYQKICGKLQAGVRFGIGVVLERACGDECLKCTGQAFYRNCRHFTSRPHFDIRPERKSSVPAPRSHEDSYNGFRSDFIHLSISLTSAIAPRRHQSRTSSLHLTPMTFTHFWSWWSLFNNVLSLPTRQGSLYPAARPTSPKLGRHLATLKYRIIIPELFLLHAYMDESRDTWTDGITPWIGVKGLIDHFQADLHQRDEETRQTEGPNKGKDSKPVRHKGFYAAEVVLKGADIRTMYAIFQEPLKRDVQVQSSPQRSNYRKRDNLATTDLGSIWYDPDDFVELTWTCPVPPTIHLLPLAQWPQFTYFKRNTARYRDAYLVSKFGIENSHACLLGEEPTALETQIRLTSKRIDELNNLIKTEEPEVHNSGSLRNMVALLEEYLSFLQDPASASSASTSQYHLPSETISPDEWAEFENVYHIHGLKIFMDSAIRDIMMQYYYCSRTRKGLEYHMATRAVKFIRDQAKVSLSSEWLQHEEGSRHSTDPAQMAASAIRRLLKVDTPKSSTESMPRPAPLFDSMDPFRGWSEGISVRKAHCCLLLNPQIVMRGEPNGKACVVAAILTKVQSYGIMDNTNLDDPISGKIMSRTYTSLSGLQTFAPARPQCSDPCVPLEVLIDYRCESQEFNRIVPQTHATFHYDKFNRLRLRNKVTSTLARPSTDRTSIEHQTHLNDQTDLIRIHVPKFTVTANDDHFHTISQVVTKLLLFSDATHKTRLDKLETLLFTYDFTDLGSAAAVVADLQSRLRSAMETERNAEIYHHKVEETGRLELLKLKAHIYLLSEELSLIFDAIKLAQDRYDGNTNQRSALLLHASSSEISWHMLDERPDLLAKLVVQRIHFYWLSRQDSSTANNLEVGDMQAFDGSQQAFWPEILSKHSEPQNHPLMKKKLFLLAHWVVLAPVGGITIYQTFELELHPFRLQIDARVGRRIMEYVWPARKNRRKTLEESQLESPINGPASPTVLQMRPLTPTRASLDSPRALHDVSDMPTQDALSVPVPSLRRLGVSRSFTDLRATAGFLQTPALLRNRSTDNLNQPPVPSSAPEGKPTKRAQKKAGDAKEMKTRSSQKSFVFVKISSLHLLLSVAKEGSFECRDAKIRTRDLEYRNQTWSFEELVNQFIPSNLNWRGWVKMAFHQPLIPVIPVARELISKTKWIKGGVFPDTDPANVARARITPSQGTEEGSSTPPTRHKGWRKLPLKTSKTESPSPAASIPLPSMPADPDQAEPDPQDPQPKRKRMRSLFKRTSPLVAGQSEASGSVVSPAVLT</sequence>
<keyword evidence="2" id="KW-1185">Reference proteome</keyword>
<dbReference type="Proteomes" id="UP000308600">
    <property type="component" value="Unassembled WGS sequence"/>
</dbReference>
<accession>A0ACD3BDT5</accession>
<name>A0ACD3BDT5_9AGAR</name>
<proteinExistence type="predicted"/>
<gene>
    <name evidence="1" type="ORF">BDN72DRAFT_809463</name>
</gene>
<reference evidence="1 2" key="1">
    <citation type="journal article" date="2019" name="Nat. Ecol. Evol.">
        <title>Megaphylogeny resolves global patterns of mushroom evolution.</title>
        <authorList>
            <person name="Varga T."/>
            <person name="Krizsan K."/>
            <person name="Foldi C."/>
            <person name="Dima B."/>
            <person name="Sanchez-Garcia M."/>
            <person name="Sanchez-Ramirez S."/>
            <person name="Szollosi G.J."/>
            <person name="Szarkandi J.G."/>
            <person name="Papp V."/>
            <person name="Albert L."/>
            <person name="Andreopoulos W."/>
            <person name="Angelini C."/>
            <person name="Antonin V."/>
            <person name="Barry K.W."/>
            <person name="Bougher N.L."/>
            <person name="Buchanan P."/>
            <person name="Buyck B."/>
            <person name="Bense V."/>
            <person name="Catcheside P."/>
            <person name="Chovatia M."/>
            <person name="Cooper J."/>
            <person name="Damon W."/>
            <person name="Desjardin D."/>
            <person name="Finy P."/>
            <person name="Geml J."/>
            <person name="Haridas S."/>
            <person name="Hughes K."/>
            <person name="Justo A."/>
            <person name="Karasinski D."/>
            <person name="Kautmanova I."/>
            <person name="Kiss B."/>
            <person name="Kocsube S."/>
            <person name="Kotiranta H."/>
            <person name="LaButti K.M."/>
            <person name="Lechner B.E."/>
            <person name="Liimatainen K."/>
            <person name="Lipzen A."/>
            <person name="Lukacs Z."/>
            <person name="Mihaltcheva S."/>
            <person name="Morgado L.N."/>
            <person name="Niskanen T."/>
            <person name="Noordeloos M.E."/>
            <person name="Ohm R.A."/>
            <person name="Ortiz-Santana B."/>
            <person name="Ovrebo C."/>
            <person name="Racz N."/>
            <person name="Riley R."/>
            <person name="Savchenko A."/>
            <person name="Shiryaev A."/>
            <person name="Soop K."/>
            <person name="Spirin V."/>
            <person name="Szebenyi C."/>
            <person name="Tomsovsky M."/>
            <person name="Tulloss R.E."/>
            <person name="Uehling J."/>
            <person name="Grigoriev I.V."/>
            <person name="Vagvolgyi C."/>
            <person name="Papp T."/>
            <person name="Martin F.M."/>
            <person name="Miettinen O."/>
            <person name="Hibbett D.S."/>
            <person name="Nagy L.G."/>
        </authorList>
    </citation>
    <scope>NUCLEOTIDE SEQUENCE [LARGE SCALE GENOMIC DNA]</scope>
    <source>
        <strain evidence="1 2">NL-1719</strain>
    </source>
</reference>
<organism evidence="1 2">
    <name type="scientific">Pluteus cervinus</name>
    <dbReference type="NCBI Taxonomy" id="181527"/>
    <lineage>
        <taxon>Eukaryota</taxon>
        <taxon>Fungi</taxon>
        <taxon>Dikarya</taxon>
        <taxon>Basidiomycota</taxon>
        <taxon>Agaricomycotina</taxon>
        <taxon>Agaricomycetes</taxon>
        <taxon>Agaricomycetidae</taxon>
        <taxon>Agaricales</taxon>
        <taxon>Pluteineae</taxon>
        <taxon>Pluteaceae</taxon>
        <taxon>Pluteus</taxon>
    </lineage>
</organism>
<dbReference type="EMBL" id="ML208261">
    <property type="protein sequence ID" value="TFK75811.1"/>
    <property type="molecule type" value="Genomic_DNA"/>
</dbReference>
<evidence type="ECO:0000313" key="2">
    <source>
        <dbReference type="Proteomes" id="UP000308600"/>
    </source>
</evidence>
<protein>
    <submittedName>
        <fullName evidence="1">Uncharacterized protein</fullName>
    </submittedName>
</protein>